<evidence type="ECO:0000313" key="2">
    <source>
        <dbReference type="EMBL" id="TKV94939.1"/>
    </source>
</evidence>
<reference evidence="2" key="1">
    <citation type="submission" date="2019-03" db="EMBL/GenBank/DDBJ databases">
        <title>WGS assembly of Setaria viridis.</title>
        <authorList>
            <person name="Huang P."/>
            <person name="Jenkins J."/>
            <person name="Grimwood J."/>
            <person name="Barry K."/>
            <person name="Healey A."/>
            <person name="Mamidi S."/>
            <person name="Sreedasyam A."/>
            <person name="Shu S."/>
            <person name="Feldman M."/>
            <person name="Wu J."/>
            <person name="Yu Y."/>
            <person name="Chen C."/>
            <person name="Johnson J."/>
            <person name="Rokhsar D."/>
            <person name="Baxter I."/>
            <person name="Schmutz J."/>
            <person name="Brutnell T."/>
            <person name="Kellogg E."/>
        </authorList>
    </citation>
    <scope>NUCLEOTIDE SEQUENCE [LARGE SCALE GENOMIC DNA]</scope>
</reference>
<gene>
    <name evidence="2" type="ORF">SEVIR_9G328750v2</name>
</gene>
<feature type="region of interest" description="Disordered" evidence="1">
    <location>
        <begin position="19"/>
        <end position="129"/>
    </location>
</feature>
<dbReference type="Gramene" id="TKV94939">
    <property type="protein sequence ID" value="TKV94939"/>
    <property type="gene ID" value="SEVIR_9G328750v2"/>
</dbReference>
<feature type="compositionally biased region" description="Basic and acidic residues" evidence="1">
    <location>
        <begin position="57"/>
        <end position="96"/>
    </location>
</feature>
<accession>A0A4U6T0G8</accession>
<proteinExistence type="predicted"/>
<dbReference type="EMBL" id="CM016560">
    <property type="protein sequence ID" value="TKV94939.1"/>
    <property type="molecule type" value="Genomic_DNA"/>
</dbReference>
<keyword evidence="3" id="KW-1185">Reference proteome</keyword>
<evidence type="ECO:0000256" key="1">
    <source>
        <dbReference type="SAM" id="MobiDB-lite"/>
    </source>
</evidence>
<feature type="compositionally biased region" description="Basic residues" evidence="1">
    <location>
        <begin position="106"/>
        <end position="116"/>
    </location>
</feature>
<dbReference type="Proteomes" id="UP000298652">
    <property type="component" value="Chromosome 9"/>
</dbReference>
<protein>
    <submittedName>
        <fullName evidence="2">Uncharacterized protein</fullName>
    </submittedName>
</protein>
<dbReference type="AlphaFoldDB" id="A0A4U6T0G8"/>
<sequence>MRWRRRHCSPSGHALFFPRALRQRRRRGRTAIGEKGADGGAAAGHEAALPARRGRSSSREKQAQDACRHRLREDRRSQQAEERQVPRGHDVRHEDGCGGGIQDAAKKKKKKKKKKHDGTTRCGNGNTRGDKKVFSVVVFFQEE</sequence>
<organism evidence="2 3">
    <name type="scientific">Setaria viridis</name>
    <name type="common">Green bristlegrass</name>
    <name type="synonym">Setaria italica subsp. viridis</name>
    <dbReference type="NCBI Taxonomy" id="4556"/>
    <lineage>
        <taxon>Eukaryota</taxon>
        <taxon>Viridiplantae</taxon>
        <taxon>Streptophyta</taxon>
        <taxon>Embryophyta</taxon>
        <taxon>Tracheophyta</taxon>
        <taxon>Spermatophyta</taxon>
        <taxon>Magnoliopsida</taxon>
        <taxon>Liliopsida</taxon>
        <taxon>Poales</taxon>
        <taxon>Poaceae</taxon>
        <taxon>PACMAD clade</taxon>
        <taxon>Panicoideae</taxon>
        <taxon>Panicodae</taxon>
        <taxon>Paniceae</taxon>
        <taxon>Cenchrinae</taxon>
        <taxon>Setaria</taxon>
    </lineage>
</organism>
<evidence type="ECO:0000313" key="3">
    <source>
        <dbReference type="Proteomes" id="UP000298652"/>
    </source>
</evidence>
<name>A0A4U6T0G8_SETVI</name>